<gene>
    <name evidence="1" type="ORF">RJ639_031877</name>
</gene>
<reference evidence="1" key="1">
    <citation type="submission" date="2022-12" db="EMBL/GenBank/DDBJ databases">
        <title>Draft genome assemblies for two species of Escallonia (Escalloniales).</title>
        <authorList>
            <person name="Chanderbali A."/>
            <person name="Dervinis C."/>
            <person name="Anghel I."/>
            <person name="Soltis D."/>
            <person name="Soltis P."/>
            <person name="Zapata F."/>
        </authorList>
    </citation>
    <scope>NUCLEOTIDE SEQUENCE</scope>
    <source>
        <strain evidence="1">UCBG64.0493</strain>
        <tissue evidence="1">Leaf</tissue>
    </source>
</reference>
<evidence type="ECO:0000313" key="1">
    <source>
        <dbReference type="EMBL" id="KAK3037836.1"/>
    </source>
</evidence>
<dbReference type="AlphaFoldDB" id="A0AA88X0U0"/>
<accession>A0AA88X0U0</accession>
<comment type="caution">
    <text evidence="1">The sequence shown here is derived from an EMBL/GenBank/DDBJ whole genome shotgun (WGS) entry which is preliminary data.</text>
</comment>
<proteinExistence type="predicted"/>
<dbReference type="EMBL" id="JAVXUP010000113">
    <property type="protein sequence ID" value="KAK3037836.1"/>
    <property type="molecule type" value="Genomic_DNA"/>
</dbReference>
<sequence length="276" mass="31426">MASKQQKRNYIAGLEDKNGVWRKKRKELEEVVVDYVEDLFTSNPQLDMRETLEAIGNRVDREMNNTLVEEFNHEEIRTALFQMHPTKAPGLHVHQSIVKVLPSKVSVTCCGLHFNYTLFNSEKRDIKSTTTKIENENILCTNISSFLLHTISEGSICWLIDDSLYIETSNSSSILGCLALGVIEIGRDSDHSILYFCPEKCLGNLAHLNHDHGRYLLGGKLLLLTFVTDHNHGLVSRTRSDLKWPELDITLCRCITESPTNQSLCICHALKQQRFP</sequence>
<keyword evidence="2" id="KW-1185">Reference proteome</keyword>
<dbReference type="InterPro" id="IPR019651">
    <property type="entry name" value="Glutamate_DH_NAD-spec"/>
</dbReference>
<name>A0AA88X0U0_9ASTE</name>
<evidence type="ECO:0000313" key="2">
    <source>
        <dbReference type="Proteomes" id="UP001188597"/>
    </source>
</evidence>
<protein>
    <submittedName>
        <fullName evidence="1">Uncharacterized protein</fullName>
    </submittedName>
</protein>
<organism evidence="1 2">
    <name type="scientific">Escallonia herrerae</name>
    <dbReference type="NCBI Taxonomy" id="1293975"/>
    <lineage>
        <taxon>Eukaryota</taxon>
        <taxon>Viridiplantae</taxon>
        <taxon>Streptophyta</taxon>
        <taxon>Embryophyta</taxon>
        <taxon>Tracheophyta</taxon>
        <taxon>Spermatophyta</taxon>
        <taxon>Magnoliopsida</taxon>
        <taxon>eudicotyledons</taxon>
        <taxon>Gunneridae</taxon>
        <taxon>Pentapetalae</taxon>
        <taxon>asterids</taxon>
        <taxon>campanulids</taxon>
        <taxon>Escalloniales</taxon>
        <taxon>Escalloniaceae</taxon>
        <taxon>Escallonia</taxon>
    </lineage>
</organism>
<dbReference type="Proteomes" id="UP001188597">
    <property type="component" value="Unassembled WGS sequence"/>
</dbReference>
<dbReference type="Pfam" id="PF10712">
    <property type="entry name" value="NAD-GH"/>
    <property type="match status" value="1"/>
</dbReference>